<proteinExistence type="predicted"/>
<name>A0A0U2UEG2_9BACL</name>
<keyword evidence="2" id="KW-1185">Reference proteome</keyword>
<evidence type="ECO:0000313" key="1">
    <source>
        <dbReference type="EMBL" id="ALS21612.1"/>
    </source>
</evidence>
<dbReference type="Pfam" id="PF12294">
    <property type="entry name" value="DUF3626"/>
    <property type="match status" value="1"/>
</dbReference>
<reference evidence="2" key="1">
    <citation type="submission" date="2015-12" db="EMBL/GenBank/DDBJ databases">
        <title>Complete genome sequences of two moderately thermophilic Paenibacillus species.</title>
        <authorList>
            <person name="Butler R.III."/>
            <person name="Wang J."/>
            <person name="Stark B.C."/>
            <person name="Pombert J.-F."/>
        </authorList>
    </citation>
    <scope>NUCLEOTIDE SEQUENCE [LARGE SCALE GENOMIC DNA]</scope>
    <source>
        <strain evidence="2">32O-Y</strain>
    </source>
</reference>
<protein>
    <submittedName>
        <fullName evidence="1">Uncharacterized protein</fullName>
    </submittedName>
</protein>
<gene>
    <name evidence="1" type="ORF">IJ22_12360</name>
</gene>
<evidence type="ECO:0000313" key="2">
    <source>
        <dbReference type="Proteomes" id="UP000061660"/>
    </source>
</evidence>
<dbReference type="STRING" id="162209.IJ22_12360"/>
<organism evidence="1 2">
    <name type="scientific">Paenibacillus naphthalenovorans</name>
    <dbReference type="NCBI Taxonomy" id="162209"/>
    <lineage>
        <taxon>Bacteria</taxon>
        <taxon>Bacillati</taxon>
        <taxon>Bacillota</taxon>
        <taxon>Bacilli</taxon>
        <taxon>Bacillales</taxon>
        <taxon>Paenibacillaceae</taxon>
        <taxon>Paenibacillus</taxon>
    </lineage>
</organism>
<dbReference type="EMBL" id="CP013652">
    <property type="protein sequence ID" value="ALS21612.1"/>
    <property type="molecule type" value="Genomic_DNA"/>
</dbReference>
<sequence>MQMSGKRALSSSQRLAIEHITQYARARKCDAQKSIKEVLQMSNIPWNTFEEAAAKLLANARVALHFHPDRPMADMKSVAQALLEQGIYKSQFETQISNGSVSAYPGGARDLWEKKMFGGAYQSAGMTKSQRPKYGALNVMLHPDGPAPRFGSCYFLLSPKVSCRCTYTYLDSHQDPKEKGTYDEFDDILAAMLKDAFFRNDAIGENDLTPRKWIDHLLYHLECPLKDPSNCEPKRNLNHYIEAQVHGDIVLKDDVEALVADPSFKGTYIGEILEQIGLMYSIELYWHMGFVMHAEEIPMDFRGPAMPSLARRIARNDHIDASVIGAVVNDLKRNPAQWSDRGNYEEVLQELKYMWHILVRFGKPFARE</sequence>
<dbReference type="Proteomes" id="UP000061660">
    <property type="component" value="Chromosome"/>
</dbReference>
<dbReference type="PATRIC" id="fig|162209.4.peg.1315"/>
<dbReference type="OrthoDB" id="3770261at2"/>
<dbReference type="InterPro" id="IPR022074">
    <property type="entry name" value="DUF3626"/>
</dbReference>
<reference evidence="1 2" key="2">
    <citation type="journal article" date="2016" name="Genome Announc.">
        <title>Complete Genome Sequences of Two Interactive Moderate Thermophiles, Paenibacillus napthalenovorans 32O-Y and Paenibacillus sp. 32O-W.</title>
        <authorList>
            <person name="Butler R.R.III."/>
            <person name="Wang J."/>
            <person name="Stark B.C."/>
            <person name="Pombert J.F."/>
        </authorList>
    </citation>
    <scope>NUCLEOTIDE SEQUENCE [LARGE SCALE GENOMIC DNA]</scope>
    <source>
        <strain evidence="1 2">32O-Y</strain>
    </source>
</reference>
<dbReference type="AlphaFoldDB" id="A0A0U2UEG2"/>
<accession>A0A0U2UEG2</accession>
<dbReference type="KEGG" id="pnp:IJ22_12360"/>